<gene>
    <name evidence="5" type="ORF">EDC62_0606</name>
</gene>
<keyword evidence="3" id="KW-1133">Transmembrane helix</keyword>
<name>A0A3N4UZA6_9BURK</name>
<dbReference type="SMART" id="SM00267">
    <property type="entry name" value="GGDEF"/>
    <property type="match status" value="1"/>
</dbReference>
<dbReference type="SUPFAM" id="SSF55073">
    <property type="entry name" value="Nucleotide cyclase"/>
    <property type="match status" value="1"/>
</dbReference>
<dbReference type="RefSeq" id="WP_124220313.1">
    <property type="nucleotide sequence ID" value="NZ_RKQL01000001.1"/>
</dbReference>
<evidence type="ECO:0000256" key="3">
    <source>
        <dbReference type="SAM" id="Phobius"/>
    </source>
</evidence>
<dbReference type="PANTHER" id="PTHR45138">
    <property type="entry name" value="REGULATORY COMPONENTS OF SENSORY TRANSDUCTION SYSTEM"/>
    <property type="match status" value="1"/>
</dbReference>
<dbReference type="InterPro" id="IPR000160">
    <property type="entry name" value="GGDEF_dom"/>
</dbReference>
<dbReference type="CDD" id="cd01949">
    <property type="entry name" value="GGDEF"/>
    <property type="match status" value="1"/>
</dbReference>
<feature type="transmembrane region" description="Helical" evidence="3">
    <location>
        <begin position="81"/>
        <end position="101"/>
    </location>
</feature>
<dbReference type="InterPro" id="IPR029787">
    <property type="entry name" value="Nucleotide_cyclase"/>
</dbReference>
<evidence type="ECO:0000256" key="2">
    <source>
        <dbReference type="ARBA" id="ARBA00034247"/>
    </source>
</evidence>
<dbReference type="NCBIfam" id="TIGR00254">
    <property type="entry name" value="GGDEF"/>
    <property type="match status" value="1"/>
</dbReference>
<dbReference type="Proteomes" id="UP000272193">
    <property type="component" value="Unassembled WGS sequence"/>
</dbReference>
<dbReference type="InterPro" id="IPR050469">
    <property type="entry name" value="Diguanylate_Cyclase"/>
</dbReference>
<comment type="caution">
    <text evidence="5">The sequence shown here is derived from an EMBL/GenBank/DDBJ whole genome shotgun (WGS) entry which is preliminary data.</text>
</comment>
<dbReference type="EC" id="2.7.7.65" evidence="1"/>
<dbReference type="EMBL" id="RKQL01000001">
    <property type="protein sequence ID" value="RPE72899.1"/>
    <property type="molecule type" value="Genomic_DNA"/>
</dbReference>
<dbReference type="InterPro" id="IPR043128">
    <property type="entry name" value="Rev_trsase/Diguanyl_cyclase"/>
</dbReference>
<feature type="domain" description="GGDEF" evidence="4">
    <location>
        <begin position="209"/>
        <end position="339"/>
    </location>
</feature>
<keyword evidence="6" id="KW-1185">Reference proteome</keyword>
<dbReference type="OrthoDB" id="9813903at2"/>
<dbReference type="Gene3D" id="3.30.70.270">
    <property type="match status" value="1"/>
</dbReference>
<protein>
    <recommendedName>
        <fullName evidence="1">diguanylate cyclase</fullName>
        <ecNumber evidence="1">2.7.7.65</ecNumber>
    </recommendedName>
</protein>
<organism evidence="5 6">
    <name type="scientific">Tibeticola sediminis</name>
    <dbReference type="NCBI Taxonomy" id="1917811"/>
    <lineage>
        <taxon>Bacteria</taxon>
        <taxon>Pseudomonadati</taxon>
        <taxon>Pseudomonadota</taxon>
        <taxon>Betaproteobacteria</taxon>
        <taxon>Burkholderiales</taxon>
        <taxon>Comamonadaceae</taxon>
        <taxon>Tibeticola</taxon>
    </lineage>
</organism>
<dbReference type="PROSITE" id="PS50887">
    <property type="entry name" value="GGDEF"/>
    <property type="match status" value="1"/>
</dbReference>
<keyword evidence="3" id="KW-0812">Transmembrane</keyword>
<dbReference type="FunFam" id="3.30.70.270:FF:000001">
    <property type="entry name" value="Diguanylate cyclase domain protein"/>
    <property type="match status" value="1"/>
</dbReference>
<sequence>MPHLSPVRPALSWRELLTVAREDYTVAVLLLGTLIAAVWLMPFAIYRALQGNWWAMSNDVALSALFVWAGHRAWRTGDTRLSGWVVACATVGGIWAIGWAARFAALFWVYPGVLMLFFLVPPRAAFVLAALAIGGSAYLSHADLGGGEGLPFFLFTALLTALLGYMTSQQAQHRIARWQSLSLIDALTGVANRRLMEIELDRASSGGGSIGLLAVLDLDHFKSINDRFGHEAGDLVLRDFAATVQSRLRRGDRFYRLGGEEFVLWLPDMGRAQAEAVLERLREQIREHVRAGEGEAVTVSMGVAAHHAGEHWRDCLARADQALYRAKSAGRNRVEWAVDDAIERSIPLVERRA</sequence>
<evidence type="ECO:0000313" key="6">
    <source>
        <dbReference type="Proteomes" id="UP000272193"/>
    </source>
</evidence>
<dbReference type="AlphaFoldDB" id="A0A3N4UZA6"/>
<dbReference type="PANTHER" id="PTHR45138:SF9">
    <property type="entry name" value="DIGUANYLATE CYCLASE DGCM-RELATED"/>
    <property type="match status" value="1"/>
</dbReference>
<reference evidence="5 6" key="1">
    <citation type="submission" date="2018-11" db="EMBL/GenBank/DDBJ databases">
        <title>Genomic Encyclopedia of Type Strains, Phase IV (KMG-IV): sequencing the most valuable type-strain genomes for metagenomic binning, comparative biology and taxonomic classification.</title>
        <authorList>
            <person name="Goeker M."/>
        </authorList>
    </citation>
    <scope>NUCLEOTIDE SEQUENCE [LARGE SCALE GENOMIC DNA]</scope>
    <source>
        <strain evidence="5 6">DSM 101684</strain>
    </source>
</reference>
<evidence type="ECO:0000259" key="4">
    <source>
        <dbReference type="PROSITE" id="PS50887"/>
    </source>
</evidence>
<dbReference type="GO" id="GO:0052621">
    <property type="term" value="F:diguanylate cyclase activity"/>
    <property type="evidence" value="ECO:0007669"/>
    <property type="project" value="UniProtKB-EC"/>
</dbReference>
<keyword evidence="3" id="KW-0472">Membrane</keyword>
<proteinExistence type="predicted"/>
<comment type="catalytic activity">
    <reaction evidence="2">
        <text>2 GTP = 3',3'-c-di-GMP + 2 diphosphate</text>
        <dbReference type="Rhea" id="RHEA:24898"/>
        <dbReference type="ChEBI" id="CHEBI:33019"/>
        <dbReference type="ChEBI" id="CHEBI:37565"/>
        <dbReference type="ChEBI" id="CHEBI:58805"/>
        <dbReference type="EC" id="2.7.7.65"/>
    </reaction>
</comment>
<accession>A0A3N4UZA6</accession>
<evidence type="ECO:0000256" key="1">
    <source>
        <dbReference type="ARBA" id="ARBA00012528"/>
    </source>
</evidence>
<feature type="transmembrane region" description="Helical" evidence="3">
    <location>
        <begin position="24"/>
        <end position="46"/>
    </location>
</feature>
<feature type="transmembrane region" description="Helical" evidence="3">
    <location>
        <begin position="150"/>
        <end position="167"/>
    </location>
</feature>
<dbReference type="Pfam" id="PF00990">
    <property type="entry name" value="GGDEF"/>
    <property type="match status" value="1"/>
</dbReference>
<evidence type="ECO:0000313" key="5">
    <source>
        <dbReference type="EMBL" id="RPE72899.1"/>
    </source>
</evidence>
<feature type="transmembrane region" description="Helical" evidence="3">
    <location>
        <begin position="113"/>
        <end position="138"/>
    </location>
</feature>